<evidence type="ECO:0000256" key="1">
    <source>
        <dbReference type="SAM" id="Phobius"/>
    </source>
</evidence>
<keyword evidence="1" id="KW-1133">Transmembrane helix</keyword>
<organism evidence="2 3">
    <name type="scientific">Haladaptatus pallidirubidus</name>
    <dbReference type="NCBI Taxonomy" id="1008152"/>
    <lineage>
        <taxon>Archaea</taxon>
        <taxon>Methanobacteriati</taxon>
        <taxon>Methanobacteriota</taxon>
        <taxon>Stenosarchaea group</taxon>
        <taxon>Halobacteria</taxon>
        <taxon>Halobacteriales</taxon>
        <taxon>Haladaptataceae</taxon>
        <taxon>Haladaptatus</taxon>
    </lineage>
</organism>
<dbReference type="RefSeq" id="WP_227776608.1">
    <property type="nucleotide sequence ID" value="NZ_BAABKX010000001.1"/>
</dbReference>
<keyword evidence="1" id="KW-0812">Transmembrane</keyword>
<keyword evidence="1" id="KW-0472">Membrane</keyword>
<accession>A0AAV3UHD2</accession>
<proteinExistence type="predicted"/>
<dbReference type="Pfam" id="PF24432">
    <property type="entry name" value="DUF7555"/>
    <property type="match status" value="1"/>
</dbReference>
<dbReference type="EMBL" id="BAABKX010000001">
    <property type="protein sequence ID" value="GAA5047649.1"/>
    <property type="molecule type" value="Genomic_DNA"/>
</dbReference>
<dbReference type="Proteomes" id="UP001501729">
    <property type="component" value="Unassembled WGS sequence"/>
</dbReference>
<feature type="transmembrane region" description="Helical" evidence="1">
    <location>
        <begin position="45"/>
        <end position="66"/>
    </location>
</feature>
<evidence type="ECO:0000313" key="2">
    <source>
        <dbReference type="EMBL" id="GAA5047649.1"/>
    </source>
</evidence>
<dbReference type="AlphaFoldDB" id="A0AAV3UHD2"/>
<name>A0AAV3UHD2_9EURY</name>
<dbReference type="InterPro" id="IPR055977">
    <property type="entry name" value="DUF7555"/>
</dbReference>
<comment type="caution">
    <text evidence="2">The sequence shown here is derived from an EMBL/GenBank/DDBJ whole genome shotgun (WGS) entry which is preliminary data.</text>
</comment>
<gene>
    <name evidence="2" type="ORF">GCM10025751_18500</name>
</gene>
<keyword evidence="3" id="KW-1185">Reference proteome</keyword>
<sequence length="150" mass="16201">MVDANQSPRRVRQALDALVYAVAVAGFAFLVGVVVSFSLGSALVGVKYFLFLIGFAIFGYATFLMLPSAPWDVNKTDDGGVEIVRNDERGDVIGSREETRFQAAVQRIPPLSHYSIPPEERLSPATKLLIASIAVLATSYIMETAFGVGM</sequence>
<feature type="transmembrane region" description="Helical" evidence="1">
    <location>
        <begin position="17"/>
        <end position="39"/>
    </location>
</feature>
<reference evidence="2 3" key="1">
    <citation type="journal article" date="2019" name="Int. J. Syst. Evol. Microbiol.">
        <title>The Global Catalogue of Microorganisms (GCM) 10K type strain sequencing project: providing services to taxonomists for standard genome sequencing and annotation.</title>
        <authorList>
            <consortium name="The Broad Institute Genomics Platform"/>
            <consortium name="The Broad Institute Genome Sequencing Center for Infectious Disease"/>
            <person name="Wu L."/>
            <person name="Ma J."/>
        </authorList>
    </citation>
    <scope>NUCLEOTIDE SEQUENCE [LARGE SCALE GENOMIC DNA]</scope>
    <source>
        <strain evidence="2 3">JCM 17504</strain>
    </source>
</reference>
<protein>
    <submittedName>
        <fullName evidence="2">Uncharacterized protein</fullName>
    </submittedName>
</protein>
<dbReference type="GeneID" id="68612444"/>
<evidence type="ECO:0000313" key="3">
    <source>
        <dbReference type="Proteomes" id="UP001501729"/>
    </source>
</evidence>